<dbReference type="EMBL" id="ML119691">
    <property type="protein sequence ID" value="RPA80169.1"/>
    <property type="molecule type" value="Genomic_DNA"/>
</dbReference>
<evidence type="ECO:0000313" key="2">
    <source>
        <dbReference type="Proteomes" id="UP000275078"/>
    </source>
</evidence>
<protein>
    <submittedName>
        <fullName evidence="1">Uncharacterized protein</fullName>
    </submittedName>
</protein>
<organism evidence="1 2">
    <name type="scientific">Ascobolus immersus RN42</name>
    <dbReference type="NCBI Taxonomy" id="1160509"/>
    <lineage>
        <taxon>Eukaryota</taxon>
        <taxon>Fungi</taxon>
        <taxon>Dikarya</taxon>
        <taxon>Ascomycota</taxon>
        <taxon>Pezizomycotina</taxon>
        <taxon>Pezizomycetes</taxon>
        <taxon>Pezizales</taxon>
        <taxon>Ascobolaceae</taxon>
        <taxon>Ascobolus</taxon>
    </lineage>
</organism>
<evidence type="ECO:0000313" key="1">
    <source>
        <dbReference type="EMBL" id="RPA80169.1"/>
    </source>
</evidence>
<keyword evidence="2" id="KW-1185">Reference proteome</keyword>
<reference evidence="1 2" key="1">
    <citation type="journal article" date="2018" name="Nat. Ecol. Evol.">
        <title>Pezizomycetes genomes reveal the molecular basis of ectomycorrhizal truffle lifestyle.</title>
        <authorList>
            <person name="Murat C."/>
            <person name="Payen T."/>
            <person name="Noel B."/>
            <person name="Kuo A."/>
            <person name="Morin E."/>
            <person name="Chen J."/>
            <person name="Kohler A."/>
            <person name="Krizsan K."/>
            <person name="Balestrini R."/>
            <person name="Da Silva C."/>
            <person name="Montanini B."/>
            <person name="Hainaut M."/>
            <person name="Levati E."/>
            <person name="Barry K.W."/>
            <person name="Belfiori B."/>
            <person name="Cichocki N."/>
            <person name="Clum A."/>
            <person name="Dockter R.B."/>
            <person name="Fauchery L."/>
            <person name="Guy J."/>
            <person name="Iotti M."/>
            <person name="Le Tacon F."/>
            <person name="Lindquist E.A."/>
            <person name="Lipzen A."/>
            <person name="Malagnac F."/>
            <person name="Mello A."/>
            <person name="Molinier V."/>
            <person name="Miyauchi S."/>
            <person name="Poulain J."/>
            <person name="Riccioni C."/>
            <person name="Rubini A."/>
            <person name="Sitrit Y."/>
            <person name="Splivallo R."/>
            <person name="Traeger S."/>
            <person name="Wang M."/>
            <person name="Zifcakova L."/>
            <person name="Wipf D."/>
            <person name="Zambonelli A."/>
            <person name="Paolocci F."/>
            <person name="Nowrousian M."/>
            <person name="Ottonello S."/>
            <person name="Baldrian P."/>
            <person name="Spatafora J.W."/>
            <person name="Henrissat B."/>
            <person name="Nagy L.G."/>
            <person name="Aury J.M."/>
            <person name="Wincker P."/>
            <person name="Grigoriev I.V."/>
            <person name="Bonfante P."/>
            <person name="Martin F.M."/>
        </authorList>
    </citation>
    <scope>NUCLEOTIDE SEQUENCE [LARGE SCALE GENOMIC DNA]</scope>
    <source>
        <strain evidence="1 2">RN42</strain>
    </source>
</reference>
<dbReference type="Proteomes" id="UP000275078">
    <property type="component" value="Unassembled WGS sequence"/>
</dbReference>
<accession>A0A3N4I2E9</accession>
<dbReference type="AlphaFoldDB" id="A0A3N4I2E9"/>
<proteinExistence type="predicted"/>
<name>A0A3N4I2E9_ASCIM</name>
<sequence length="88" mass="10554">MRLWLRNLLARFNTRVLRNYSGYGFPRTTLQRTREPMLTCYLPRDEKLRFSTGRHERSWICCQYMDLLVLDHSILTGTSLHMCIVPFS</sequence>
<gene>
    <name evidence="1" type="ORF">BJ508DRAFT_131265</name>
</gene>